<sequence>MNSPSLHPAIQKRIDAYTDLIPAPLHSMWGSNDAQVVNRFHDEGFMHSHKQFFSPLQERLVGMWNFSRDTLPADMVVSDTTLFTLADDMAGEFSEWIAKHRSQNDASIRFTVNLKVTKTGASPTGRSFFFEAKIESSSQNTLTVGAVVYDAENNTQIIDVRGVFVTVPVAKTGIMNKSAVEQAITVPSPLLSALDAESLKPADISDLCSVMNFLPNGAVRTRAGSFSRSERSIATVLDFGPKLTGPVIYVHGGILGTVLYIASGKLVQLLTGKTIDAVHWDITYKSPMPMESTGNVIRAHVESESASSIAVFAKIMRGDKVHTTLKSVFSLKTLAIEPSKL</sequence>
<accession>A0ACC1J7J5</accession>
<organism evidence="1 2">
    <name type="scientific">Linderina macrospora</name>
    <dbReference type="NCBI Taxonomy" id="4868"/>
    <lineage>
        <taxon>Eukaryota</taxon>
        <taxon>Fungi</taxon>
        <taxon>Fungi incertae sedis</taxon>
        <taxon>Zoopagomycota</taxon>
        <taxon>Kickxellomycotina</taxon>
        <taxon>Kickxellomycetes</taxon>
        <taxon>Kickxellales</taxon>
        <taxon>Kickxellaceae</taxon>
        <taxon>Linderina</taxon>
    </lineage>
</organism>
<dbReference type="Proteomes" id="UP001150603">
    <property type="component" value="Unassembled WGS sequence"/>
</dbReference>
<protein>
    <submittedName>
        <fullName evidence="1">Uncharacterized protein</fullName>
    </submittedName>
</protein>
<reference evidence="1" key="1">
    <citation type="submission" date="2022-07" db="EMBL/GenBank/DDBJ databases">
        <title>Phylogenomic reconstructions and comparative analyses of Kickxellomycotina fungi.</title>
        <authorList>
            <person name="Reynolds N.K."/>
            <person name="Stajich J.E."/>
            <person name="Barry K."/>
            <person name="Grigoriev I.V."/>
            <person name="Crous P."/>
            <person name="Smith M.E."/>
        </authorList>
    </citation>
    <scope>NUCLEOTIDE SEQUENCE</scope>
    <source>
        <strain evidence="1">NRRL 5244</strain>
    </source>
</reference>
<gene>
    <name evidence="1" type="ORF">FBU59_003730</name>
</gene>
<keyword evidence="2" id="KW-1185">Reference proteome</keyword>
<evidence type="ECO:0000313" key="1">
    <source>
        <dbReference type="EMBL" id="KAJ1940706.1"/>
    </source>
</evidence>
<comment type="caution">
    <text evidence="1">The sequence shown here is derived from an EMBL/GenBank/DDBJ whole genome shotgun (WGS) entry which is preliminary data.</text>
</comment>
<proteinExistence type="predicted"/>
<dbReference type="EMBL" id="JANBPW010002469">
    <property type="protein sequence ID" value="KAJ1940706.1"/>
    <property type="molecule type" value="Genomic_DNA"/>
</dbReference>
<name>A0ACC1J7J5_9FUNG</name>
<evidence type="ECO:0000313" key="2">
    <source>
        <dbReference type="Proteomes" id="UP001150603"/>
    </source>
</evidence>